<organism evidence="1 2">
    <name type="scientific">Natrarchaeobaculum sulfurireducens</name>
    <dbReference type="NCBI Taxonomy" id="2044521"/>
    <lineage>
        <taxon>Archaea</taxon>
        <taxon>Methanobacteriati</taxon>
        <taxon>Methanobacteriota</taxon>
        <taxon>Stenosarchaea group</taxon>
        <taxon>Halobacteria</taxon>
        <taxon>Halobacteriales</taxon>
        <taxon>Natrialbaceae</taxon>
        <taxon>Natrarchaeobaculum</taxon>
    </lineage>
</organism>
<proteinExistence type="predicted"/>
<evidence type="ECO:0000313" key="2">
    <source>
        <dbReference type="Proteomes" id="UP000258613"/>
    </source>
</evidence>
<dbReference type="AlphaFoldDB" id="A0A346PQK3"/>
<dbReference type="KEGG" id="nag:AArcMg_1790"/>
<name>A0A346PQK3_9EURY</name>
<accession>A0A346PQK3</accession>
<gene>
    <name evidence="1" type="ORF">AArcMg_1790</name>
</gene>
<keyword evidence="2" id="KW-1185">Reference proteome</keyword>
<evidence type="ECO:0000313" key="1">
    <source>
        <dbReference type="EMBL" id="AXR81798.1"/>
    </source>
</evidence>
<dbReference type="EMBL" id="CP027033">
    <property type="protein sequence ID" value="AXR81798.1"/>
    <property type="molecule type" value="Genomic_DNA"/>
</dbReference>
<reference evidence="2" key="1">
    <citation type="submission" date="2018-02" db="EMBL/GenBank/DDBJ databases">
        <title>Phenotypic and genomic properties of facultatively anaerobic sulfur-reducing natronoarchaea from hypersaline soda lakes.</title>
        <authorList>
            <person name="Sorokin D.Y."/>
            <person name="Kublanov I.V."/>
            <person name="Roman P."/>
            <person name="Sinninghe Damste J.S."/>
            <person name="Golyshin P.N."/>
            <person name="Rojo D."/>
            <person name="Ciordia S."/>
            <person name="Mena M.D.C."/>
            <person name="Ferrer M."/>
            <person name="Messina E."/>
            <person name="Smedile F."/>
            <person name="La Spada G."/>
            <person name="La Cono V."/>
            <person name="Yakimov M.M."/>
        </authorList>
    </citation>
    <scope>NUCLEOTIDE SEQUENCE [LARGE SCALE GENOMIC DNA]</scope>
    <source>
        <strain evidence="2">AArc-Mg</strain>
    </source>
</reference>
<dbReference type="Proteomes" id="UP000258613">
    <property type="component" value="Chromosome"/>
</dbReference>
<protein>
    <submittedName>
        <fullName evidence="1">Uncharacterized protein</fullName>
    </submittedName>
</protein>
<sequence>MFDQWQNQNMTLSDYVAKRYDTEVDPDTIEVIREELIPTEQLERANVDDLDSAGQERYEIYRYWQMILRGWEQAARGDR</sequence>